<dbReference type="AlphaFoldDB" id="A0A178MTA8"/>
<evidence type="ECO:0000313" key="1">
    <source>
        <dbReference type="EMBL" id="OAN51565.1"/>
    </source>
</evidence>
<keyword evidence="2" id="KW-1185">Reference proteome</keyword>
<protein>
    <submittedName>
        <fullName evidence="1">Uncharacterized protein</fullName>
    </submittedName>
</protein>
<gene>
    <name evidence="1" type="ORF">A6A05_01505</name>
</gene>
<dbReference type="Proteomes" id="UP000078543">
    <property type="component" value="Unassembled WGS sequence"/>
</dbReference>
<comment type="caution">
    <text evidence="1">The sequence shown here is derived from an EMBL/GenBank/DDBJ whole genome shotgun (WGS) entry which is preliminary data.</text>
</comment>
<organism evidence="1 2">
    <name type="scientific">Magnetospirillum moscoviense</name>
    <dbReference type="NCBI Taxonomy" id="1437059"/>
    <lineage>
        <taxon>Bacteria</taxon>
        <taxon>Pseudomonadati</taxon>
        <taxon>Pseudomonadota</taxon>
        <taxon>Alphaproteobacteria</taxon>
        <taxon>Rhodospirillales</taxon>
        <taxon>Rhodospirillaceae</taxon>
        <taxon>Magnetospirillum</taxon>
    </lineage>
</organism>
<name>A0A178MTA8_9PROT</name>
<dbReference type="EMBL" id="LWQU01000130">
    <property type="protein sequence ID" value="OAN51565.1"/>
    <property type="molecule type" value="Genomic_DNA"/>
</dbReference>
<proteinExistence type="predicted"/>
<sequence length="113" mass="12807">MSTLFNVTRDPLPYLPYAAPQPRLLGHHSTYDRTGRWTETVGLSAPRATGTALARIYAEGCFVAREQIDPAIEEMDAAMEVLNPYQTPDERGHWARGFIDSIRHMSKYWPRSG</sequence>
<accession>A0A178MTA8</accession>
<evidence type="ECO:0000313" key="2">
    <source>
        <dbReference type="Proteomes" id="UP000078543"/>
    </source>
</evidence>
<dbReference type="STRING" id="1437059.A6A05_01505"/>
<reference evidence="1 2" key="1">
    <citation type="submission" date="2016-04" db="EMBL/GenBank/DDBJ databases">
        <title>Draft genome sequence of freshwater magnetotactic bacteria Magnetospirillum marisnigri SP-1 and Magnetospirillum moscoviense BB-1.</title>
        <authorList>
            <person name="Koziaeva V."/>
            <person name="Dziuba M.V."/>
            <person name="Ivanov T.M."/>
            <person name="Kuznetsov B."/>
            <person name="Grouzdev D.S."/>
        </authorList>
    </citation>
    <scope>NUCLEOTIDE SEQUENCE [LARGE SCALE GENOMIC DNA]</scope>
    <source>
        <strain evidence="1 2">BB-1</strain>
    </source>
</reference>